<dbReference type="RefSeq" id="WP_046968513.1">
    <property type="nucleotide sequence ID" value="NZ_CP017480.1"/>
</dbReference>
<protein>
    <submittedName>
        <fullName evidence="1">ABC transporter permease</fullName>
    </submittedName>
</protein>
<dbReference type="Gene3D" id="1.10.287.950">
    <property type="entry name" value="Methyl-accepting chemotaxis protein"/>
    <property type="match status" value="1"/>
</dbReference>
<keyword evidence="2" id="KW-1185">Reference proteome</keyword>
<dbReference type="AlphaFoldDB" id="A0A0G9HF37"/>
<dbReference type="OrthoDB" id="9806984at2"/>
<dbReference type="STRING" id="1440763.BJI69_11460"/>
<evidence type="ECO:0000313" key="2">
    <source>
        <dbReference type="Proteomes" id="UP000182987"/>
    </source>
</evidence>
<dbReference type="Pfam" id="PF02470">
    <property type="entry name" value="MlaD"/>
    <property type="match status" value="1"/>
</dbReference>
<reference evidence="2" key="1">
    <citation type="submission" date="2016-09" db="EMBL/GenBank/DDBJ databases">
        <authorList>
            <person name="Lysoe E."/>
        </authorList>
    </citation>
    <scope>NUCLEOTIDE SEQUENCE [LARGE SCALE GENOMIC DNA]</scope>
    <source>
        <strain evidence="2">LJ96T</strain>
    </source>
</reference>
<dbReference type="InterPro" id="IPR003399">
    <property type="entry name" value="Mce/MlaD"/>
</dbReference>
<sequence length="312" mass="33694">METRAHHILIGLFTVLIVMAGLGFGVWLAKAHSDQEWNYYDIVFNEAVTGLSKGGAVQYNGIRLGDVMQLRLDPEDPRRVLARVRVTGDTPLRKDTHAKLALTGVTGVAIIQLSGGTPGAPLLVGHDGEVPVIIADPSPLARLLANGEDLITNISQAAARANDLLSKENVHRIERTLDHLDQTTGVIADEREDIRTLIKQLTTATTQANETLAESQKLVHNANGLIEGQGKATLESAQHAMASLEHSMASVDRLINDNSDALNGGAASLGELAPALRELRDTLTSLRSITRRLDENPSGYLFGREKTKEFTP</sequence>
<dbReference type="EMBL" id="CP017480">
    <property type="protein sequence ID" value="APG04456.1"/>
    <property type="molecule type" value="Genomic_DNA"/>
</dbReference>
<dbReference type="PANTHER" id="PTHR36698:SF2">
    <property type="entry name" value="MCE_MLAD DOMAIN-CONTAINING PROTEIN"/>
    <property type="match status" value="1"/>
</dbReference>
<dbReference type="PANTHER" id="PTHR36698">
    <property type="entry name" value="BLL5892 PROTEIN"/>
    <property type="match status" value="1"/>
</dbReference>
<name>A0A0G9HF37_9GAMM</name>
<dbReference type="KEGG" id="lrz:BJI69_11460"/>
<dbReference type="PATRIC" id="fig|1440763.5.peg.2888"/>
<dbReference type="SUPFAM" id="SSF58104">
    <property type="entry name" value="Methyl-accepting chemotaxis protein (MCP) signaling domain"/>
    <property type="match status" value="1"/>
</dbReference>
<evidence type="ECO:0000313" key="1">
    <source>
        <dbReference type="EMBL" id="APG04456.1"/>
    </source>
</evidence>
<accession>A0A0G9HF37</accession>
<dbReference type="Proteomes" id="UP000182987">
    <property type="component" value="Chromosome"/>
</dbReference>
<organism evidence="1 2">
    <name type="scientific">Luteibacter rhizovicinus DSM 16549</name>
    <dbReference type="NCBI Taxonomy" id="1440763"/>
    <lineage>
        <taxon>Bacteria</taxon>
        <taxon>Pseudomonadati</taxon>
        <taxon>Pseudomonadota</taxon>
        <taxon>Gammaproteobacteria</taxon>
        <taxon>Lysobacterales</taxon>
        <taxon>Rhodanobacteraceae</taxon>
        <taxon>Luteibacter</taxon>
    </lineage>
</organism>
<gene>
    <name evidence="1" type="ORF">BJI69_11460</name>
</gene>
<proteinExistence type="predicted"/>